<gene>
    <name evidence="6" type="ordered locus">CPS_1457</name>
</gene>
<dbReference type="InterPro" id="IPR036388">
    <property type="entry name" value="WH-like_DNA-bd_sf"/>
</dbReference>
<protein>
    <submittedName>
        <fullName evidence="6">Transcriptional regulator, LysR family</fullName>
    </submittedName>
</protein>
<name>Q485R6_COLP3</name>
<dbReference type="GO" id="GO:0003677">
    <property type="term" value="F:DNA binding"/>
    <property type="evidence" value="ECO:0007669"/>
    <property type="project" value="UniProtKB-KW"/>
</dbReference>
<feature type="domain" description="HTH lysR-type" evidence="5">
    <location>
        <begin position="6"/>
        <end position="61"/>
    </location>
</feature>
<dbReference type="InterPro" id="IPR005119">
    <property type="entry name" value="LysR_subst-bd"/>
</dbReference>
<dbReference type="PANTHER" id="PTHR30537">
    <property type="entry name" value="HTH-TYPE TRANSCRIPTIONAL REGULATOR"/>
    <property type="match status" value="1"/>
</dbReference>
<dbReference type="Gene3D" id="3.40.190.290">
    <property type="match status" value="1"/>
</dbReference>
<evidence type="ECO:0000256" key="3">
    <source>
        <dbReference type="ARBA" id="ARBA00023125"/>
    </source>
</evidence>
<evidence type="ECO:0000256" key="2">
    <source>
        <dbReference type="ARBA" id="ARBA00023015"/>
    </source>
</evidence>
<comment type="similarity">
    <text evidence="1">Belongs to the LysR transcriptional regulatory family.</text>
</comment>
<dbReference type="HOGENOM" id="CLU_039613_16_2_6"/>
<dbReference type="InterPro" id="IPR058163">
    <property type="entry name" value="LysR-type_TF_proteobact-type"/>
</dbReference>
<evidence type="ECO:0000259" key="5">
    <source>
        <dbReference type="PROSITE" id="PS50931"/>
    </source>
</evidence>
<dbReference type="FunFam" id="1.10.10.10:FF:000001">
    <property type="entry name" value="LysR family transcriptional regulator"/>
    <property type="match status" value="1"/>
</dbReference>
<sequence>MQMSMLTRLHYFNCVVETGSISKASRIFDVQPSSISRQLTALEKELGVLLLKRTSRNIGLTEAGQTYYKYSQKIVSDLDEARCAVNDLQQKPKGNLKVSMAVGFAECCILPMIPTFTKLYPEINLELEMTGRVVDLVEENVDVAIRTGRLRDSNLIALKLTSNNFLLCASPQYITEHGTPKSPFNLTDFECIRYEYAGWRDWYLMNDKPTKLTIKSGLTVRSINGQKQLILNHAGLALMPKWSVINELDNGTLVQVLEQNIFSPYESMSSTYAIYLKRELISPKVRVFIDFIKDHIDYNS</sequence>
<evidence type="ECO:0000313" key="7">
    <source>
        <dbReference type="Proteomes" id="UP000000547"/>
    </source>
</evidence>
<evidence type="ECO:0000256" key="1">
    <source>
        <dbReference type="ARBA" id="ARBA00009437"/>
    </source>
</evidence>
<dbReference type="SUPFAM" id="SSF53850">
    <property type="entry name" value="Periplasmic binding protein-like II"/>
    <property type="match status" value="1"/>
</dbReference>
<dbReference type="KEGG" id="cps:CPS_1457"/>
<dbReference type="SUPFAM" id="SSF46785">
    <property type="entry name" value="Winged helix' DNA-binding domain"/>
    <property type="match status" value="1"/>
</dbReference>
<evidence type="ECO:0000313" key="6">
    <source>
        <dbReference type="EMBL" id="AAZ28187.1"/>
    </source>
</evidence>
<keyword evidence="4" id="KW-0804">Transcription</keyword>
<reference evidence="6" key="1">
    <citation type="journal article" date="2005" name="Proc. Natl. Acad. Sci. U.S.A.">
        <title>The psychrophilic lifestyle as revealed by the genome sequence of Colwellia psychrerythraea 34H through genomic and proteomic analyses.</title>
        <authorList>
            <person name="Methe B.A."/>
            <person name="Nelson K.E."/>
            <person name="Deming J.W."/>
            <person name="Momen B."/>
            <person name="Melamud E."/>
            <person name="Zhang X."/>
            <person name="Moult J."/>
            <person name="Madupu R."/>
            <person name="Nelson W.C."/>
            <person name="Dodson R.J."/>
            <person name="Brinkac L.M."/>
            <person name="Daugherty S.C."/>
            <person name="Durkin A.S."/>
            <person name="DeBoy R.T."/>
            <person name="Kolonay J.F."/>
            <person name="Sullivan S.A."/>
            <person name="Zhou L."/>
            <person name="Davidsen T.M."/>
            <person name="Wu M."/>
            <person name="Huston A.L."/>
            <person name="Lewis M."/>
            <person name="Weaver B."/>
            <person name="Weidman J.F."/>
            <person name="Khouri H."/>
            <person name="Utterback T.R."/>
            <person name="Feldblyum T.V."/>
            <person name="Fraser C.M."/>
        </authorList>
    </citation>
    <scope>NUCLEOTIDE SEQUENCE [LARGE SCALE GENOMIC DNA]</scope>
    <source>
        <strain evidence="6">34H</strain>
    </source>
</reference>
<dbReference type="GO" id="GO:0003700">
    <property type="term" value="F:DNA-binding transcription factor activity"/>
    <property type="evidence" value="ECO:0007669"/>
    <property type="project" value="InterPro"/>
</dbReference>
<proteinExistence type="inferred from homology"/>
<dbReference type="PANTHER" id="PTHR30537:SF5">
    <property type="entry name" value="HTH-TYPE TRANSCRIPTIONAL ACTIVATOR TTDR-RELATED"/>
    <property type="match status" value="1"/>
</dbReference>
<dbReference type="CDD" id="cd08422">
    <property type="entry name" value="PBP2_CrgA_like"/>
    <property type="match status" value="1"/>
</dbReference>
<dbReference type="InterPro" id="IPR000847">
    <property type="entry name" value="LysR_HTH_N"/>
</dbReference>
<dbReference type="EMBL" id="CP000083">
    <property type="protein sequence ID" value="AAZ28187.1"/>
    <property type="molecule type" value="Genomic_DNA"/>
</dbReference>
<evidence type="ECO:0000256" key="4">
    <source>
        <dbReference type="ARBA" id="ARBA00023163"/>
    </source>
</evidence>
<dbReference type="Pfam" id="PF03466">
    <property type="entry name" value="LysR_substrate"/>
    <property type="match status" value="1"/>
</dbReference>
<organism evidence="6 7">
    <name type="scientific">Colwellia psychrerythraea (strain 34H / ATCC BAA-681)</name>
    <name type="common">Vibrio psychroerythus</name>
    <dbReference type="NCBI Taxonomy" id="167879"/>
    <lineage>
        <taxon>Bacteria</taxon>
        <taxon>Pseudomonadati</taxon>
        <taxon>Pseudomonadota</taxon>
        <taxon>Gammaproteobacteria</taxon>
        <taxon>Alteromonadales</taxon>
        <taxon>Colwelliaceae</taxon>
        <taxon>Colwellia</taxon>
    </lineage>
</organism>
<dbReference type="Proteomes" id="UP000000547">
    <property type="component" value="Chromosome"/>
</dbReference>
<dbReference type="Gene3D" id="1.10.10.10">
    <property type="entry name" value="Winged helix-like DNA-binding domain superfamily/Winged helix DNA-binding domain"/>
    <property type="match status" value="1"/>
</dbReference>
<accession>Q485R6</accession>
<keyword evidence="2" id="KW-0805">Transcription regulation</keyword>
<keyword evidence="3" id="KW-0238">DNA-binding</keyword>
<dbReference type="Pfam" id="PF00126">
    <property type="entry name" value="HTH_1"/>
    <property type="match status" value="1"/>
</dbReference>
<dbReference type="AlphaFoldDB" id="Q485R6"/>
<dbReference type="PROSITE" id="PS50931">
    <property type="entry name" value="HTH_LYSR"/>
    <property type="match status" value="1"/>
</dbReference>
<dbReference type="InterPro" id="IPR036390">
    <property type="entry name" value="WH_DNA-bd_sf"/>
</dbReference>
<dbReference type="STRING" id="167879.CPS_1457"/>